<dbReference type="OrthoDB" id="2406365at2759"/>
<organism evidence="4 5">
    <name type="scientific">Ostreobium quekettii</name>
    <dbReference type="NCBI Taxonomy" id="121088"/>
    <lineage>
        <taxon>Eukaryota</taxon>
        <taxon>Viridiplantae</taxon>
        <taxon>Chlorophyta</taxon>
        <taxon>core chlorophytes</taxon>
        <taxon>Ulvophyceae</taxon>
        <taxon>TCBD clade</taxon>
        <taxon>Bryopsidales</taxon>
        <taxon>Ostreobineae</taxon>
        <taxon>Ostreobiaceae</taxon>
        <taxon>Ostreobium</taxon>
    </lineage>
</organism>
<feature type="domain" description="Protein kinase" evidence="3">
    <location>
        <begin position="557"/>
        <end position="846"/>
    </location>
</feature>
<comment type="caution">
    <text evidence="4">The sequence shown here is derived from an EMBL/GenBank/DDBJ whole genome shotgun (WGS) entry which is preliminary data.</text>
</comment>
<feature type="region of interest" description="Disordered" evidence="1">
    <location>
        <begin position="1035"/>
        <end position="1059"/>
    </location>
</feature>
<dbReference type="PANTHER" id="PTHR44329">
    <property type="entry name" value="SERINE/THREONINE-PROTEIN KINASE TNNI3K-RELATED"/>
    <property type="match status" value="1"/>
</dbReference>
<dbReference type="GO" id="GO:0004674">
    <property type="term" value="F:protein serine/threonine kinase activity"/>
    <property type="evidence" value="ECO:0007669"/>
    <property type="project" value="TreeGrafter"/>
</dbReference>
<dbReference type="SUPFAM" id="SSF56112">
    <property type="entry name" value="Protein kinase-like (PK-like)"/>
    <property type="match status" value="1"/>
</dbReference>
<evidence type="ECO:0000259" key="3">
    <source>
        <dbReference type="PROSITE" id="PS50011"/>
    </source>
</evidence>
<evidence type="ECO:0000313" key="5">
    <source>
        <dbReference type="Proteomes" id="UP000708148"/>
    </source>
</evidence>
<gene>
    <name evidence="4" type="ORF">OSTQU699_LOCUS2516</name>
</gene>
<evidence type="ECO:0000256" key="1">
    <source>
        <dbReference type="SAM" id="MobiDB-lite"/>
    </source>
</evidence>
<feature type="region of interest" description="Disordered" evidence="1">
    <location>
        <begin position="924"/>
        <end position="1008"/>
    </location>
</feature>
<dbReference type="Gene3D" id="1.10.510.10">
    <property type="entry name" value="Transferase(Phosphotransferase) domain 1"/>
    <property type="match status" value="1"/>
</dbReference>
<dbReference type="InterPro" id="IPR011009">
    <property type="entry name" value="Kinase-like_dom_sf"/>
</dbReference>
<name>A0A8S1IPU9_9CHLO</name>
<dbReference type="PROSITE" id="PS50011">
    <property type="entry name" value="PROTEIN_KINASE_DOM"/>
    <property type="match status" value="1"/>
</dbReference>
<evidence type="ECO:0000256" key="2">
    <source>
        <dbReference type="SAM" id="Phobius"/>
    </source>
</evidence>
<feature type="region of interest" description="Disordered" evidence="1">
    <location>
        <begin position="1255"/>
        <end position="1293"/>
    </location>
</feature>
<sequence>MAAPVAAGVGRMWGRAWGPAVGTAWLAAVLVLAALAPCEGTIERVGREWSAVNAAGLHAALGTIHTAEPPDGVVVANTSIFIDRLAFMPTISLKGNVTLGGRAAGTGLQVEARDRPLVRIDPGAAPVLTIVNFTIYLGGSEETMAGLLGGLVDAPPPAGVLFRDSTFALAARSWVLLLGDIRRLRALDGANISVVGSEFFVRDLAVGSARLRDVVLRRQSATEARNRGATLRRNVSDAAGLFEVLQLAREPALGPPVEGFLTRDVSVDEGQVRAQATVQIVGKVILSGPLDGRTMLRVAASTEKGSLAQVGPMGQLVLANLIENLTFALPGEGLCDDADAGCMLSVNYHSTVDYSLAMCDCAITLINTTILSTCEHVSNLTRSLRMFGSEGTEINHGIEVDPASDNATLRFVSYFGRGTCFANTTLTCDPGALAGPSPSPASAAPRTATSSSGDERSAIYILLGVGGGVILVCLVGLCWPPRTFCRNVAARVRRKGVSGRGLSFAGDFGESRSRLGKGSAAEQAGKVAVGGSEQCDIQTYFHEKITGEQVGVADNAVTIEEQLATGGYGVVYKGRWRGIPVAVKTVVFTDFPDAAGKEKERAILEAAISSSIAHRNVVQTYYHSFKRLQPNEKVEEGDWDINRQIKEGDWKLYIVQELCEHGSLRSALKKGLFASCTTHKKLLGAIVQIASDVASGLAHLHHHNVVHGDLNTKNVLLQHETHAEGPLQVVSKLADFGLSVKMGSWQSHVSDHRAGTPFYMAPEVAQKGVLSKKSDVFSFGVVMWEIYHQSSPVQSMGEGSLKYHEKFPKYPVTCPMLYALLCVVCLSPKPADRPDFKFIKKVLETLSAKLQCDEYTQPKNIQKENLAVVSRLNGKNGAELLQLLADQVELEARRHGLDISQPAESPPPTDTRLDMQALLDSREEPAKACLSPKTCLSSPTHPPTPSPRPHTPSGSRSPSHGPRSWGGTLNASEESLAMGSAESEVHDSAEDDQMWSIGNEPNGGGSFVISVSIDETQKSEGPDMNFAWDPVVNSEVSEGSENDSPMPASSHSGGDGYPQVVLASSESISLGISPSPLSPAGDTVQPVVSGVYPRSTWFGDRNADLLVPGSAYQHTLAPMADVQRLPLTPGTPATHTSAVPFEALHQPSFVGHRAPRGGQSSFILNMSAAGAQPPPAWTPPVQATHGQVAVQISPSVGPLGVVGGRWDSSREGAGGHEQSDVRFGSARKVQETGGESGVGGVLWTMSSFKPQALEMVNEHGRLRPGFEPHSSPPSSEKGSSMPFSSIGHGGRRP</sequence>
<feature type="region of interest" description="Disordered" evidence="1">
    <location>
        <begin position="1205"/>
        <end position="1235"/>
    </location>
</feature>
<dbReference type="InterPro" id="IPR051681">
    <property type="entry name" value="Ser/Thr_Kinases-Pseudokinases"/>
</dbReference>
<keyword evidence="2" id="KW-1133">Transmembrane helix</keyword>
<dbReference type="Pfam" id="PF07714">
    <property type="entry name" value="PK_Tyr_Ser-Thr"/>
    <property type="match status" value="1"/>
</dbReference>
<dbReference type="EMBL" id="CAJHUC010000614">
    <property type="protein sequence ID" value="CAD7697155.1"/>
    <property type="molecule type" value="Genomic_DNA"/>
</dbReference>
<accession>A0A8S1IPU9</accession>
<dbReference type="InterPro" id="IPR000719">
    <property type="entry name" value="Prot_kinase_dom"/>
</dbReference>
<keyword evidence="5" id="KW-1185">Reference proteome</keyword>
<feature type="compositionally biased region" description="Basic and acidic residues" evidence="1">
    <location>
        <begin position="1256"/>
        <end position="1266"/>
    </location>
</feature>
<dbReference type="Proteomes" id="UP000708148">
    <property type="component" value="Unassembled WGS sequence"/>
</dbReference>
<feature type="compositionally biased region" description="Low complexity" evidence="1">
    <location>
        <begin position="1267"/>
        <end position="1282"/>
    </location>
</feature>
<feature type="compositionally biased region" description="Basic and acidic residues" evidence="1">
    <location>
        <begin position="1207"/>
        <end position="1220"/>
    </location>
</feature>
<feature type="compositionally biased region" description="Polar residues" evidence="1">
    <location>
        <begin position="1035"/>
        <end position="1052"/>
    </location>
</feature>
<feature type="transmembrane region" description="Helical" evidence="2">
    <location>
        <begin position="20"/>
        <end position="38"/>
    </location>
</feature>
<feature type="compositionally biased region" description="Pro residues" evidence="1">
    <location>
        <begin position="940"/>
        <end position="950"/>
    </location>
</feature>
<keyword evidence="2" id="KW-0812">Transmembrane</keyword>
<keyword evidence="2" id="KW-0472">Membrane</keyword>
<dbReference type="InterPro" id="IPR001245">
    <property type="entry name" value="Ser-Thr/Tyr_kinase_cat_dom"/>
</dbReference>
<proteinExistence type="predicted"/>
<evidence type="ECO:0000313" key="4">
    <source>
        <dbReference type="EMBL" id="CAD7697155.1"/>
    </source>
</evidence>
<feature type="compositionally biased region" description="Low complexity" evidence="1">
    <location>
        <begin position="951"/>
        <end position="963"/>
    </location>
</feature>
<reference evidence="4" key="1">
    <citation type="submission" date="2020-12" db="EMBL/GenBank/DDBJ databases">
        <authorList>
            <person name="Iha C."/>
        </authorList>
    </citation>
    <scope>NUCLEOTIDE SEQUENCE</scope>
</reference>
<dbReference type="GO" id="GO:0005524">
    <property type="term" value="F:ATP binding"/>
    <property type="evidence" value="ECO:0007669"/>
    <property type="project" value="InterPro"/>
</dbReference>
<protein>
    <recommendedName>
        <fullName evidence="3">Protein kinase domain-containing protein</fullName>
    </recommendedName>
</protein>